<proteinExistence type="predicted"/>
<keyword evidence="2" id="KW-0732">Signal</keyword>
<dbReference type="Pfam" id="PF26571">
    <property type="entry name" value="VldE"/>
    <property type="match status" value="1"/>
</dbReference>
<evidence type="ECO:0000259" key="3">
    <source>
        <dbReference type="Pfam" id="PF26571"/>
    </source>
</evidence>
<dbReference type="Proteomes" id="UP000475532">
    <property type="component" value="Unassembled WGS sequence"/>
</dbReference>
<feature type="domain" description="ARB-07466-like C-terminal" evidence="3">
    <location>
        <begin position="209"/>
        <end position="316"/>
    </location>
</feature>
<evidence type="ECO:0000256" key="1">
    <source>
        <dbReference type="SAM" id="Coils"/>
    </source>
</evidence>
<comment type="caution">
    <text evidence="4">The sequence shown here is derived from an EMBL/GenBank/DDBJ whole genome shotgun (WGS) entry which is preliminary data.</text>
</comment>
<dbReference type="Gene3D" id="6.10.250.3150">
    <property type="match status" value="1"/>
</dbReference>
<feature type="signal peptide" evidence="2">
    <location>
        <begin position="1"/>
        <end position="43"/>
    </location>
</feature>
<keyword evidence="1" id="KW-0175">Coiled coil</keyword>
<dbReference type="EMBL" id="JAAGLI010001240">
    <property type="protein sequence ID" value="NEA29743.1"/>
    <property type="molecule type" value="Genomic_DNA"/>
</dbReference>
<accession>A0A6L9QYW1</accession>
<dbReference type="RefSeq" id="WP_163064411.1">
    <property type="nucleotide sequence ID" value="NZ_JAAGLI010001240.1"/>
</dbReference>
<gene>
    <name evidence="4" type="ORF">G3I70_45665</name>
</gene>
<evidence type="ECO:0000313" key="4">
    <source>
        <dbReference type="EMBL" id="NEA29743.1"/>
    </source>
</evidence>
<evidence type="ECO:0000313" key="5">
    <source>
        <dbReference type="Proteomes" id="UP000475532"/>
    </source>
</evidence>
<feature type="chain" id="PRO_5026854158" description="ARB-07466-like C-terminal domain-containing protein" evidence="2">
    <location>
        <begin position="44"/>
        <end position="324"/>
    </location>
</feature>
<sequence length="324" mass="34879">METPASTCRRTARRRGGRRTATALVAIAAALPLIGTATPAASAAPAASAPMDPGDSAKFAKLNRQIEKLDKEYGGDLAKLKDAQYAAEKALSKSNDLQKDLVEARDLVAQLAATQYMTGGEDPTVAFLADADPNEMLSNATLVSHLAQNKAAKVAQIQKLVNDQLEARKKAQAKMAELKKEIKDLKNRKAQIQQLVKKYKPESPSIGMGGVTPRMLKVKNTLDLETGPFPTIGCVRHSGDPQDHGTGHACDFMVTTGGVMASGSAKALGDRTADYAIAHASALGIKYVIWRQRIYDMRSPGWRMMENRGGVTANHYDHVHVSVF</sequence>
<feature type="coiled-coil region" evidence="1">
    <location>
        <begin position="87"/>
        <end position="114"/>
    </location>
</feature>
<evidence type="ECO:0000256" key="2">
    <source>
        <dbReference type="SAM" id="SignalP"/>
    </source>
</evidence>
<protein>
    <recommendedName>
        <fullName evidence="3">ARB-07466-like C-terminal domain-containing protein</fullName>
    </recommendedName>
</protein>
<reference evidence="4 5" key="1">
    <citation type="submission" date="2020-01" db="EMBL/GenBank/DDBJ databases">
        <title>Insect and environment-associated Actinomycetes.</title>
        <authorList>
            <person name="Currrie C."/>
            <person name="Chevrette M."/>
            <person name="Carlson C."/>
            <person name="Stubbendieck R."/>
            <person name="Wendt-Pienkowski E."/>
        </authorList>
    </citation>
    <scope>NUCLEOTIDE SEQUENCE [LARGE SCALE GENOMIC DNA]</scope>
    <source>
        <strain evidence="4 5">SID10258</strain>
    </source>
</reference>
<dbReference type="InterPro" id="IPR058593">
    <property type="entry name" value="ARB_07466-like_C"/>
</dbReference>
<organism evidence="4 5">
    <name type="scientific">Actinomadura bangladeshensis</name>
    <dbReference type="NCBI Taxonomy" id="453573"/>
    <lineage>
        <taxon>Bacteria</taxon>
        <taxon>Bacillati</taxon>
        <taxon>Actinomycetota</taxon>
        <taxon>Actinomycetes</taxon>
        <taxon>Streptosporangiales</taxon>
        <taxon>Thermomonosporaceae</taxon>
        <taxon>Actinomadura</taxon>
    </lineage>
</organism>
<name>A0A6L9QYW1_9ACTN</name>
<feature type="coiled-coil region" evidence="1">
    <location>
        <begin position="154"/>
        <end position="198"/>
    </location>
</feature>
<dbReference type="AlphaFoldDB" id="A0A6L9QYW1"/>